<evidence type="ECO:0000313" key="6">
    <source>
        <dbReference type="EMBL" id="SVC10380.1"/>
    </source>
</evidence>
<gene>
    <name evidence="6" type="ORF">METZ01_LOCUS263234</name>
</gene>
<reference evidence="6" key="1">
    <citation type="submission" date="2018-05" db="EMBL/GenBank/DDBJ databases">
        <authorList>
            <person name="Lanie J.A."/>
            <person name="Ng W.-L."/>
            <person name="Kazmierczak K.M."/>
            <person name="Andrzejewski T.M."/>
            <person name="Davidsen T.M."/>
            <person name="Wayne K.J."/>
            <person name="Tettelin H."/>
            <person name="Glass J.I."/>
            <person name="Rusch D."/>
            <person name="Podicherti R."/>
            <person name="Tsui H.-C.T."/>
            <person name="Winkler M.E."/>
        </authorList>
    </citation>
    <scope>NUCLEOTIDE SEQUENCE</scope>
</reference>
<dbReference type="InterPro" id="IPR008927">
    <property type="entry name" value="6-PGluconate_DH-like_C_sf"/>
</dbReference>
<keyword evidence="3" id="KW-0560">Oxidoreductase</keyword>
<dbReference type="EMBL" id="UINC01073755">
    <property type="protein sequence ID" value="SVC10380.1"/>
    <property type="molecule type" value="Genomic_DNA"/>
</dbReference>
<dbReference type="GO" id="GO:0004735">
    <property type="term" value="F:pyrroline-5-carboxylate reductase activity"/>
    <property type="evidence" value="ECO:0007669"/>
    <property type="project" value="InterPro"/>
</dbReference>
<dbReference type="PANTHER" id="PTHR11645">
    <property type="entry name" value="PYRROLINE-5-CARBOXYLATE REDUCTASE"/>
    <property type="match status" value="1"/>
</dbReference>
<comment type="similarity">
    <text evidence="1">Belongs to the pyrroline-5-carboxylate reductase family.</text>
</comment>
<dbReference type="Gene3D" id="1.10.3730.10">
    <property type="entry name" value="ProC C-terminal domain-like"/>
    <property type="match status" value="1"/>
</dbReference>
<evidence type="ECO:0000256" key="3">
    <source>
        <dbReference type="ARBA" id="ARBA00023002"/>
    </source>
</evidence>
<dbReference type="PIRSF" id="PIRSF000193">
    <property type="entry name" value="Pyrrol-5-carb_rd"/>
    <property type="match status" value="1"/>
</dbReference>
<dbReference type="InterPro" id="IPR029036">
    <property type="entry name" value="P5CR_dimer"/>
</dbReference>
<dbReference type="HAMAP" id="MF_01925">
    <property type="entry name" value="P5C_reductase"/>
    <property type="match status" value="1"/>
</dbReference>
<dbReference type="Pfam" id="PF14748">
    <property type="entry name" value="P5CR_dimer"/>
    <property type="match status" value="1"/>
</dbReference>
<organism evidence="6">
    <name type="scientific">marine metagenome</name>
    <dbReference type="NCBI Taxonomy" id="408172"/>
    <lineage>
        <taxon>unclassified sequences</taxon>
        <taxon>metagenomes</taxon>
        <taxon>ecological metagenomes</taxon>
    </lineage>
</organism>
<sequence>MIIDKKVLIVGTGNMGSALLGGIRRADLVPPEHITITGLRPDYLETLSEQWQVAWSTNNRLSIHEADIIILCVKPQTLGNVLREIEEDLESHQLIISIVAGIGTDYISSQIKKDNPVIRVMPNIASLVDEGATAISAGKHADKSHEVIAAHIFEAVGRVVTVRENLLDAVTGLSGSGPAYIYMVIEALSDGGVKMGLPREIAMDLAAQTVLGAARLIQETGIHPAVLRDQVLTPGGTTIAAVHDLEASGLRSMLISAVETATKRSHELSVNDC</sequence>
<feature type="domain" description="Pyrroline-5-carboxylate reductase catalytic N-terminal" evidence="4">
    <location>
        <begin position="6"/>
        <end position="101"/>
    </location>
</feature>
<proteinExistence type="inferred from homology"/>
<dbReference type="PANTHER" id="PTHR11645:SF0">
    <property type="entry name" value="PYRROLINE-5-CARBOXYLATE REDUCTASE 3"/>
    <property type="match status" value="1"/>
</dbReference>
<dbReference type="GO" id="GO:0055129">
    <property type="term" value="P:L-proline biosynthetic process"/>
    <property type="evidence" value="ECO:0007669"/>
    <property type="project" value="TreeGrafter"/>
</dbReference>
<evidence type="ECO:0000256" key="2">
    <source>
        <dbReference type="ARBA" id="ARBA00022857"/>
    </source>
</evidence>
<dbReference type="Pfam" id="PF03807">
    <property type="entry name" value="F420_oxidored"/>
    <property type="match status" value="1"/>
</dbReference>
<dbReference type="AlphaFoldDB" id="A0A382JE09"/>
<keyword evidence="2" id="KW-0521">NADP</keyword>
<name>A0A382JE09_9ZZZZ</name>
<dbReference type="FunFam" id="1.10.3730.10:FF:000001">
    <property type="entry name" value="Pyrroline-5-carboxylate reductase"/>
    <property type="match status" value="1"/>
</dbReference>
<dbReference type="InterPro" id="IPR000304">
    <property type="entry name" value="Pyrroline-COOH_reductase"/>
</dbReference>
<dbReference type="InterPro" id="IPR028939">
    <property type="entry name" value="P5C_Rdtase_cat_N"/>
</dbReference>
<evidence type="ECO:0008006" key="7">
    <source>
        <dbReference type="Google" id="ProtNLM"/>
    </source>
</evidence>
<feature type="domain" description="Pyrroline-5-carboxylate reductase dimerisation" evidence="5">
    <location>
        <begin position="164"/>
        <end position="268"/>
    </location>
</feature>
<dbReference type="NCBIfam" id="TIGR00112">
    <property type="entry name" value="proC"/>
    <property type="match status" value="1"/>
</dbReference>
<dbReference type="InterPro" id="IPR036291">
    <property type="entry name" value="NAD(P)-bd_dom_sf"/>
</dbReference>
<dbReference type="SUPFAM" id="SSF48179">
    <property type="entry name" value="6-phosphogluconate dehydrogenase C-terminal domain-like"/>
    <property type="match status" value="1"/>
</dbReference>
<protein>
    <recommendedName>
        <fullName evidence="7">Pyrroline-5-carboxylate reductase</fullName>
    </recommendedName>
</protein>
<dbReference type="Gene3D" id="3.40.50.720">
    <property type="entry name" value="NAD(P)-binding Rossmann-like Domain"/>
    <property type="match status" value="1"/>
</dbReference>
<evidence type="ECO:0000259" key="4">
    <source>
        <dbReference type="Pfam" id="PF03807"/>
    </source>
</evidence>
<evidence type="ECO:0000259" key="5">
    <source>
        <dbReference type="Pfam" id="PF14748"/>
    </source>
</evidence>
<dbReference type="SUPFAM" id="SSF51735">
    <property type="entry name" value="NAD(P)-binding Rossmann-fold domains"/>
    <property type="match status" value="1"/>
</dbReference>
<accession>A0A382JE09</accession>
<evidence type="ECO:0000256" key="1">
    <source>
        <dbReference type="ARBA" id="ARBA00005525"/>
    </source>
</evidence>